<accession>A0A1R4F031</accession>
<dbReference type="AlphaFoldDB" id="A0A1R4F031"/>
<gene>
    <name evidence="1" type="ORF">FM111_01740</name>
</gene>
<name>A0A1R4F031_BREDI</name>
<protein>
    <submittedName>
        <fullName evidence="1">Uncharacterized protein</fullName>
    </submittedName>
</protein>
<proteinExistence type="predicted"/>
<organism evidence="1 2">
    <name type="scientific">Brevundimonas diminuta 3F5N</name>
    <dbReference type="NCBI Taxonomy" id="1255603"/>
    <lineage>
        <taxon>Bacteria</taxon>
        <taxon>Pseudomonadati</taxon>
        <taxon>Pseudomonadota</taxon>
        <taxon>Alphaproteobacteria</taxon>
        <taxon>Caulobacterales</taxon>
        <taxon>Caulobacteraceae</taxon>
        <taxon>Brevundimonas</taxon>
    </lineage>
</organism>
<evidence type="ECO:0000313" key="2">
    <source>
        <dbReference type="Proteomes" id="UP000195766"/>
    </source>
</evidence>
<evidence type="ECO:0000313" key="1">
    <source>
        <dbReference type="EMBL" id="SJM49244.1"/>
    </source>
</evidence>
<dbReference type="EMBL" id="FUIE01000014">
    <property type="protein sequence ID" value="SJM49244.1"/>
    <property type="molecule type" value="Genomic_DNA"/>
</dbReference>
<dbReference type="Proteomes" id="UP000195766">
    <property type="component" value="Unassembled WGS sequence"/>
</dbReference>
<reference evidence="1 2" key="1">
    <citation type="submission" date="2017-02" db="EMBL/GenBank/DDBJ databases">
        <authorList>
            <person name="Peterson S.W."/>
        </authorList>
    </citation>
    <scope>NUCLEOTIDE SEQUENCE [LARGE SCALE GENOMIC DNA]</scope>
    <source>
        <strain evidence="1 2">3F5N</strain>
    </source>
</reference>
<sequence length="57" mass="6355">MENGHVITVLPSLNRPLRTSVLGDEVRVEIGFNQLKGWRLTRRPDPPVEGRAYVASG</sequence>